<evidence type="ECO:0000313" key="2">
    <source>
        <dbReference type="Proteomes" id="UP001333710"/>
    </source>
</evidence>
<proteinExistence type="predicted"/>
<keyword evidence="2" id="KW-1185">Reference proteome</keyword>
<organism evidence="1 2">
    <name type="scientific">Planctobacterium marinum</name>
    <dbReference type="NCBI Taxonomy" id="1631968"/>
    <lineage>
        <taxon>Bacteria</taxon>
        <taxon>Pseudomonadati</taxon>
        <taxon>Pseudomonadota</taxon>
        <taxon>Gammaproteobacteria</taxon>
        <taxon>Alteromonadales</taxon>
        <taxon>Alteromonadaceae</taxon>
        <taxon>Planctobacterium</taxon>
    </lineage>
</organism>
<dbReference type="KEGG" id="pmaw:MACH26_35810"/>
<sequence>MLFSPIEDAPQKHYFFVTNMDVGKGREQDALSFVRSSQDHQYSFIRTPRTNVPEAALSVQLFIGIGIFPYDEEQLSFDNEAQAYDYFRANVGLEAYVKKLANFIKASNDMVQLTGFSVGASAIWVLSDSDTFKDHTLNNVTSATCFYGSQMRHHKHIQPQFPVTLILPRYEKHFSVAELQSDLSRYEHVRLEQTEYLHGFMNTHSVNFDANAYADFCRYVRAHFATRLAR</sequence>
<dbReference type="EMBL" id="AP027272">
    <property type="protein sequence ID" value="BDX08060.1"/>
    <property type="molecule type" value="Genomic_DNA"/>
</dbReference>
<evidence type="ECO:0008006" key="3">
    <source>
        <dbReference type="Google" id="ProtNLM"/>
    </source>
</evidence>
<protein>
    <recommendedName>
        <fullName evidence="3">Dienelactone hydrolase domain-containing protein</fullName>
    </recommendedName>
</protein>
<reference evidence="1" key="1">
    <citation type="submission" date="2023-01" db="EMBL/GenBank/DDBJ databases">
        <title>Complete genome sequence of Planctobacterium marinum strain Dej080120_11.</title>
        <authorList>
            <person name="Ueki S."/>
            <person name="Maruyama F."/>
        </authorList>
    </citation>
    <scope>NUCLEOTIDE SEQUENCE</scope>
    <source>
        <strain evidence="1">Dej080120_11</strain>
    </source>
</reference>
<evidence type="ECO:0000313" key="1">
    <source>
        <dbReference type="EMBL" id="BDX08060.1"/>
    </source>
</evidence>
<accession>A0AA48KW07</accession>
<gene>
    <name evidence="1" type="ORF">MACH26_35810</name>
</gene>
<dbReference type="RefSeq" id="WP_338294145.1">
    <property type="nucleotide sequence ID" value="NZ_AP027272.1"/>
</dbReference>
<dbReference type="Proteomes" id="UP001333710">
    <property type="component" value="Chromosome"/>
</dbReference>
<dbReference type="AlphaFoldDB" id="A0AA48KW07"/>
<name>A0AA48KW07_9ALTE</name>